<proteinExistence type="predicted"/>
<gene>
    <name evidence="1" type="ORF">GGR32_000788</name>
</gene>
<sequence length="111" mass="12869">MEDIEIVHKNDIGIAFFWKGSFNKLQLVFKDLGLYLTYQDLKLFSKAVRETEKQYACKDCNNQACKAFLLRTPSDKIDIALTQAEFKQVKALIRGALFKVELKLYLENSKN</sequence>
<evidence type="ECO:0000313" key="1">
    <source>
        <dbReference type="EMBL" id="MBB4118514.1"/>
    </source>
</evidence>
<dbReference type="AlphaFoldDB" id="A0A840EWR9"/>
<organism evidence="1 2">
    <name type="scientific">Mesonia hippocampi</name>
    <dbReference type="NCBI Taxonomy" id="1628250"/>
    <lineage>
        <taxon>Bacteria</taxon>
        <taxon>Pseudomonadati</taxon>
        <taxon>Bacteroidota</taxon>
        <taxon>Flavobacteriia</taxon>
        <taxon>Flavobacteriales</taxon>
        <taxon>Flavobacteriaceae</taxon>
        <taxon>Mesonia</taxon>
    </lineage>
</organism>
<name>A0A840EWR9_9FLAO</name>
<reference evidence="1 2" key="1">
    <citation type="submission" date="2020-08" db="EMBL/GenBank/DDBJ databases">
        <title>Genomic Encyclopedia of Type Strains, Phase IV (KMG-IV): sequencing the most valuable type-strain genomes for metagenomic binning, comparative biology and taxonomic classification.</title>
        <authorList>
            <person name="Goeker M."/>
        </authorList>
    </citation>
    <scope>NUCLEOTIDE SEQUENCE [LARGE SCALE GENOMIC DNA]</scope>
    <source>
        <strain evidence="1 2">DSM 29568</strain>
    </source>
</reference>
<dbReference type="Proteomes" id="UP000553034">
    <property type="component" value="Unassembled WGS sequence"/>
</dbReference>
<protein>
    <submittedName>
        <fullName evidence="1">Uncharacterized protein</fullName>
    </submittedName>
</protein>
<dbReference type="RefSeq" id="WP_183476661.1">
    <property type="nucleotide sequence ID" value="NZ_JACIFO010000002.1"/>
</dbReference>
<comment type="caution">
    <text evidence="1">The sequence shown here is derived from an EMBL/GenBank/DDBJ whole genome shotgun (WGS) entry which is preliminary data.</text>
</comment>
<accession>A0A840EWR9</accession>
<evidence type="ECO:0000313" key="2">
    <source>
        <dbReference type="Proteomes" id="UP000553034"/>
    </source>
</evidence>
<dbReference type="EMBL" id="JACIFO010000002">
    <property type="protein sequence ID" value="MBB4118514.1"/>
    <property type="molecule type" value="Genomic_DNA"/>
</dbReference>
<keyword evidence="2" id="KW-1185">Reference proteome</keyword>